<dbReference type="HOGENOM" id="CLU_367120_0_0_14"/>
<keyword evidence="1" id="KW-0472">Membrane</keyword>
<name>A0A097ST51_9BACT</name>
<proteinExistence type="predicted"/>
<dbReference type="EMBL" id="CP007711">
    <property type="protein sequence ID" value="AIV03768.1"/>
    <property type="molecule type" value="Genomic_DNA"/>
</dbReference>
<organism evidence="2 3">
    <name type="scientific">Candidatus Malacoplasma girerdii</name>
    <dbReference type="NCBI Taxonomy" id="1318617"/>
    <lineage>
        <taxon>Bacteria</taxon>
        <taxon>Bacillati</taxon>
        <taxon>Mycoplasmatota</taxon>
        <taxon>Mycoplasmoidales</taxon>
        <taxon>Mycoplasmoidaceae</taxon>
        <taxon>Malacoplasma</taxon>
    </lineage>
</organism>
<gene>
    <name evidence="2" type="ORF">MGM1_3990</name>
</gene>
<dbReference type="Proteomes" id="UP000030066">
    <property type="component" value="Chromosome"/>
</dbReference>
<evidence type="ECO:0000256" key="1">
    <source>
        <dbReference type="SAM" id="Phobius"/>
    </source>
</evidence>
<sequence>MIMMKNIFKKFLFLMSNCCFLVLILPIFCYLTSISYNKQNYLTADLSLNNETSSINRIDNYKKINYYLVQNTYAHYNSTNDWFEFSKTKEIQFQLQSKYVFTTNYDEWSNNQDWDINASNLVSDIKQITPWYKNFSGSFFNAYETFDQEFNLVGLWSNYMRGSLLLNLNKLHDRRFLPIYGWSHFGNAIPYQLNTDILLRKQQNVNQTKAKIIYQNEEIYNNIVNQNFNFHYGISKNTYNPYFVIKGIPYVFMRENYVMYIVYNYAHRLIYALDNSDDDKNNQFTNDFSKVNQSIQMNFRLNDLIAINQTDYWHHEIKFGLNQDLVKIADYVNSNNFNGLSETNMNVWDKNKNYPMQMDLSHLNLKNNNYYIQNFKQIAFIFNELKDILQVRIYYQNYDWTTHQYLDHYIDCNYNDLINNNVTIPLTANENHVYSVKINNLQVQEVNTPYTYIPKINNKFFNDYSNGSVLVIDNNTYTIAKPTIAKVTFLSLNKSLFNQYASYVNFDDLIGIYIKLFDTNNCEIPKSYIQQDWIKLDPNDEKGILSISVITNNSTNDLHIYTGFKKFDLNQYKNLTIKQYQYGLIASEVNVSILDEYLNNIDFDRNYFKLKNITPVIDQIDDINGSLVYGNLLHISGFAPCYLKVRNDEAILKNYQPSMINVDLLKTYLIDASDAFINKFGSVIQYELFPDDHNRLLTVVAKYNDITQTLTYHFNNEKQIMNVWSIVLIIIGIILSTSSIFYLVIKNKKAANKLLATSN</sequence>
<feature type="transmembrane region" description="Helical" evidence="1">
    <location>
        <begin position="723"/>
        <end position="745"/>
    </location>
</feature>
<protein>
    <submittedName>
        <fullName evidence="2">Uncharacterized protein</fullName>
    </submittedName>
</protein>
<evidence type="ECO:0000313" key="3">
    <source>
        <dbReference type="Proteomes" id="UP000030066"/>
    </source>
</evidence>
<accession>A0A097ST51</accession>
<keyword evidence="1" id="KW-0812">Transmembrane</keyword>
<dbReference type="AlphaFoldDB" id="A0A097ST51"/>
<evidence type="ECO:0000313" key="2">
    <source>
        <dbReference type="EMBL" id="AIV03768.1"/>
    </source>
</evidence>
<keyword evidence="1" id="KW-1133">Transmembrane helix</keyword>
<dbReference type="KEGG" id="mgj:MGM1_3990"/>
<keyword evidence="3" id="KW-1185">Reference proteome</keyword>
<reference evidence="2 3" key="1">
    <citation type="journal article" date="2014" name="PLoS ONE">
        <title>An emerging Mycoplasma associated with trichomoniasis, vaginal infection and disease.</title>
        <authorList>
            <consortium name="Vaginal Microbiome Consortium"/>
            <person name="Fettweis J.M."/>
            <person name="Serrano M.G."/>
            <person name="Huang B."/>
            <person name="Brooks J.P."/>
            <person name="Glascock A.L."/>
            <person name="Sheth N.U."/>
            <person name="Strauss J.F.III."/>
            <person name="Jefferson K.K."/>
            <person name="Buck G.A."/>
        </authorList>
    </citation>
    <scope>NUCLEOTIDE SEQUENCE [LARGE SCALE GENOMIC DNA]</scope>
    <source>
        <strain evidence="2 3">VCU_M1</strain>
    </source>
</reference>